<protein>
    <submittedName>
        <fullName evidence="3">Uncharacterized protein</fullName>
    </submittedName>
</protein>
<feature type="transmembrane region" description="Helical" evidence="1">
    <location>
        <begin position="334"/>
        <end position="355"/>
    </location>
</feature>
<organism evidence="3 4">
    <name type="scientific">Fluviicola chungangensis</name>
    <dbReference type="NCBI Taxonomy" id="2597671"/>
    <lineage>
        <taxon>Bacteria</taxon>
        <taxon>Pseudomonadati</taxon>
        <taxon>Bacteroidota</taxon>
        <taxon>Flavobacteriia</taxon>
        <taxon>Flavobacteriales</taxon>
        <taxon>Crocinitomicaceae</taxon>
        <taxon>Fluviicola</taxon>
    </lineage>
</organism>
<feature type="signal peptide" evidence="2">
    <location>
        <begin position="1"/>
        <end position="17"/>
    </location>
</feature>
<dbReference type="Proteomes" id="UP000316008">
    <property type="component" value="Unassembled WGS sequence"/>
</dbReference>
<dbReference type="AlphaFoldDB" id="A0A556MYD2"/>
<dbReference type="OrthoDB" id="1122376at2"/>
<gene>
    <name evidence="3" type="ORF">FO442_10055</name>
</gene>
<name>A0A556MYD2_9FLAO</name>
<reference evidence="3 4" key="1">
    <citation type="submission" date="2019-07" db="EMBL/GenBank/DDBJ databases">
        <authorList>
            <person name="Huq M.A."/>
        </authorList>
    </citation>
    <scope>NUCLEOTIDE SEQUENCE [LARGE SCALE GENOMIC DNA]</scope>
    <source>
        <strain evidence="3 4">MAH-3</strain>
    </source>
</reference>
<keyword evidence="1" id="KW-0472">Membrane</keyword>
<evidence type="ECO:0000256" key="2">
    <source>
        <dbReference type="SAM" id="SignalP"/>
    </source>
</evidence>
<keyword evidence="1" id="KW-0812">Transmembrane</keyword>
<comment type="caution">
    <text evidence="3">The sequence shown here is derived from an EMBL/GenBank/DDBJ whole genome shotgun (WGS) entry which is preliminary data.</text>
</comment>
<sequence>MKHITALLILFVVVFQAAGQGQRGQTYVAPWDIPALEDPYFFEPYFDTIYIHDTVYVSNADAFLKKYYKGKVNLNELVKNQQILDSILKNLSSVSGKELFYNYFGNHRFPRALSNSISIREFALGENLQFKRLQFNAGVPPTGSLSNELLFRFTGVYRTNRFLRNEDAQLRAISYIFETLQSDTTTIKSINLYFPDFNFKEKRAMAQFVKSIRMVLDAAKEYDISTMKLKVFFHNQKNPEIIGEDFLYSLMIKASEVVLLDPTNVIDDYYVEGDPFSKDDIENVGLFTRMNSHFYLARFTKGNPEIRDSITDFSVGAIRDIALGDIPENNWESYLWFLIGLLLLVISIALLYFFYPPFSYILNQNMGIVLASAVVFTIEFFMLAGVVFQNMCTEDESTSLNENPTLLFCMPILMVVVLPLMRQFSRNKKLP</sequence>
<feature type="chain" id="PRO_5021769894" evidence="2">
    <location>
        <begin position="18"/>
        <end position="431"/>
    </location>
</feature>
<dbReference type="RefSeq" id="WP_144333045.1">
    <property type="nucleotide sequence ID" value="NZ_VLPL01000004.1"/>
</dbReference>
<keyword evidence="2" id="KW-0732">Signal</keyword>
<accession>A0A556MYD2</accession>
<feature type="transmembrane region" description="Helical" evidence="1">
    <location>
        <begin position="403"/>
        <end position="421"/>
    </location>
</feature>
<proteinExistence type="predicted"/>
<keyword evidence="4" id="KW-1185">Reference proteome</keyword>
<evidence type="ECO:0000256" key="1">
    <source>
        <dbReference type="SAM" id="Phobius"/>
    </source>
</evidence>
<keyword evidence="1" id="KW-1133">Transmembrane helix</keyword>
<evidence type="ECO:0000313" key="3">
    <source>
        <dbReference type="EMBL" id="TSJ44930.1"/>
    </source>
</evidence>
<dbReference type="EMBL" id="VLPL01000004">
    <property type="protein sequence ID" value="TSJ44930.1"/>
    <property type="molecule type" value="Genomic_DNA"/>
</dbReference>
<feature type="transmembrane region" description="Helical" evidence="1">
    <location>
        <begin position="367"/>
        <end position="391"/>
    </location>
</feature>
<evidence type="ECO:0000313" key="4">
    <source>
        <dbReference type="Proteomes" id="UP000316008"/>
    </source>
</evidence>